<name>A0A9D1MA04_9FIRM</name>
<dbReference type="PROSITE" id="PS51257">
    <property type="entry name" value="PROKAR_LIPOPROTEIN"/>
    <property type="match status" value="1"/>
</dbReference>
<accession>A0A9D1MA04</accession>
<dbReference type="AlphaFoldDB" id="A0A9D1MA04"/>
<dbReference type="Proteomes" id="UP000824109">
    <property type="component" value="Unassembled WGS sequence"/>
</dbReference>
<gene>
    <name evidence="2" type="ORF">IAA61_00840</name>
</gene>
<keyword evidence="1" id="KW-0732">Signal</keyword>
<organism evidence="2 3">
    <name type="scientific">Candidatus Ornithomonoglobus merdipullorum</name>
    <dbReference type="NCBI Taxonomy" id="2840895"/>
    <lineage>
        <taxon>Bacteria</taxon>
        <taxon>Bacillati</taxon>
        <taxon>Bacillota</taxon>
        <taxon>Clostridia</taxon>
        <taxon>Candidatus Ornithomonoglobus</taxon>
    </lineage>
</organism>
<feature type="chain" id="PRO_5039652690" evidence="1">
    <location>
        <begin position="24"/>
        <end position="199"/>
    </location>
</feature>
<evidence type="ECO:0000313" key="3">
    <source>
        <dbReference type="Proteomes" id="UP000824109"/>
    </source>
</evidence>
<protein>
    <submittedName>
        <fullName evidence="2">Stage II sporulation protein R</fullName>
    </submittedName>
</protein>
<dbReference type="Pfam" id="PF09551">
    <property type="entry name" value="Spore_II_R"/>
    <property type="match status" value="1"/>
</dbReference>
<reference evidence="2" key="2">
    <citation type="journal article" date="2021" name="PeerJ">
        <title>Extensive microbial diversity within the chicken gut microbiome revealed by metagenomics and culture.</title>
        <authorList>
            <person name="Gilroy R."/>
            <person name="Ravi A."/>
            <person name="Getino M."/>
            <person name="Pursley I."/>
            <person name="Horton D.L."/>
            <person name="Alikhan N.F."/>
            <person name="Baker D."/>
            <person name="Gharbi K."/>
            <person name="Hall N."/>
            <person name="Watson M."/>
            <person name="Adriaenssens E.M."/>
            <person name="Foster-Nyarko E."/>
            <person name="Jarju S."/>
            <person name="Secka A."/>
            <person name="Antonio M."/>
            <person name="Oren A."/>
            <person name="Chaudhuri R.R."/>
            <person name="La Ragione R."/>
            <person name="Hildebrand F."/>
            <person name="Pallen M.J."/>
        </authorList>
    </citation>
    <scope>NUCLEOTIDE SEQUENCE</scope>
    <source>
        <strain evidence="2">USAMLcec3-3695</strain>
    </source>
</reference>
<reference evidence="2" key="1">
    <citation type="submission" date="2020-10" db="EMBL/GenBank/DDBJ databases">
        <authorList>
            <person name="Gilroy R."/>
        </authorList>
    </citation>
    <scope>NUCLEOTIDE SEQUENCE</scope>
    <source>
        <strain evidence="2">USAMLcec3-3695</strain>
    </source>
</reference>
<sequence>MKGSKVYVFAAALISAASCAVCAYSKDVEEDLRSEIVRLHIIAESDSEYDQAVKLEVRDAVLDKVRTDMPDDEAELAELAEDTANEVLSENGCAYGAKAEYGTFMFPEKSYKGLTLPAGEYEGVRVVLGSGAGANWWCVMYPPLCVEDGEPELSEEGEAELQSRLREDTYEVIAEPDGVQVKFRLAEAVRKVVGAINGE</sequence>
<dbReference type="InterPro" id="IPR014202">
    <property type="entry name" value="Spore_II_R"/>
</dbReference>
<evidence type="ECO:0000313" key="2">
    <source>
        <dbReference type="EMBL" id="HIU56340.1"/>
    </source>
</evidence>
<proteinExistence type="predicted"/>
<dbReference type="EMBL" id="DVNB01000012">
    <property type="protein sequence ID" value="HIU56340.1"/>
    <property type="molecule type" value="Genomic_DNA"/>
</dbReference>
<evidence type="ECO:0000256" key="1">
    <source>
        <dbReference type="SAM" id="SignalP"/>
    </source>
</evidence>
<comment type="caution">
    <text evidence="2">The sequence shown here is derived from an EMBL/GenBank/DDBJ whole genome shotgun (WGS) entry which is preliminary data.</text>
</comment>
<feature type="signal peptide" evidence="1">
    <location>
        <begin position="1"/>
        <end position="23"/>
    </location>
</feature>